<proteinExistence type="predicted"/>
<evidence type="ECO:0000313" key="2">
    <source>
        <dbReference type="Proteomes" id="UP000499080"/>
    </source>
</evidence>
<gene>
    <name evidence="1" type="ORF">AVEN_153029_1</name>
</gene>
<protein>
    <submittedName>
        <fullName evidence="1">Uncharacterized protein</fullName>
    </submittedName>
</protein>
<dbReference type="Proteomes" id="UP000499080">
    <property type="component" value="Unassembled WGS sequence"/>
</dbReference>
<name>A0A4Y2N997_ARAVE</name>
<comment type="caution">
    <text evidence="1">The sequence shown here is derived from an EMBL/GenBank/DDBJ whole genome shotgun (WGS) entry which is preliminary data.</text>
</comment>
<dbReference type="AlphaFoldDB" id="A0A4Y2N997"/>
<organism evidence="1 2">
    <name type="scientific">Araneus ventricosus</name>
    <name type="common">Orbweaver spider</name>
    <name type="synonym">Epeira ventricosa</name>
    <dbReference type="NCBI Taxonomy" id="182803"/>
    <lineage>
        <taxon>Eukaryota</taxon>
        <taxon>Metazoa</taxon>
        <taxon>Ecdysozoa</taxon>
        <taxon>Arthropoda</taxon>
        <taxon>Chelicerata</taxon>
        <taxon>Arachnida</taxon>
        <taxon>Araneae</taxon>
        <taxon>Araneomorphae</taxon>
        <taxon>Entelegynae</taxon>
        <taxon>Araneoidea</taxon>
        <taxon>Araneidae</taxon>
        <taxon>Araneus</taxon>
    </lineage>
</organism>
<reference evidence="1 2" key="1">
    <citation type="journal article" date="2019" name="Sci. Rep.">
        <title>Orb-weaving spider Araneus ventricosus genome elucidates the spidroin gene catalogue.</title>
        <authorList>
            <person name="Kono N."/>
            <person name="Nakamura H."/>
            <person name="Ohtoshi R."/>
            <person name="Moran D.A.P."/>
            <person name="Shinohara A."/>
            <person name="Yoshida Y."/>
            <person name="Fujiwara M."/>
            <person name="Mori M."/>
            <person name="Tomita M."/>
            <person name="Arakawa K."/>
        </authorList>
    </citation>
    <scope>NUCLEOTIDE SEQUENCE [LARGE SCALE GENOMIC DNA]</scope>
</reference>
<evidence type="ECO:0000313" key="1">
    <source>
        <dbReference type="EMBL" id="GBN35861.1"/>
    </source>
</evidence>
<sequence>MPIRSVFENFKGLRSSSAQVSFVVSRNNKQERKCLQMCSIVLIKGLVSDQIPKGLPAATTLRASSSLYVLGNHVIGQDGHLLKTSRASEAFYP</sequence>
<dbReference type="EMBL" id="BGPR01008757">
    <property type="protein sequence ID" value="GBN35861.1"/>
    <property type="molecule type" value="Genomic_DNA"/>
</dbReference>
<accession>A0A4Y2N997</accession>
<keyword evidence="2" id="KW-1185">Reference proteome</keyword>